<evidence type="ECO:0000313" key="1">
    <source>
        <dbReference type="EMBL" id="KAI8011033.1"/>
    </source>
</evidence>
<dbReference type="Proteomes" id="UP001060215">
    <property type="component" value="Chromosome 5"/>
</dbReference>
<reference evidence="1 2" key="1">
    <citation type="journal article" date="2022" name="Plant J.">
        <title>Chromosome-level genome of Camellia lanceoleosa provides a valuable resource for understanding genome evolution and self-incompatibility.</title>
        <authorList>
            <person name="Gong W."/>
            <person name="Xiao S."/>
            <person name="Wang L."/>
            <person name="Liao Z."/>
            <person name="Chang Y."/>
            <person name="Mo W."/>
            <person name="Hu G."/>
            <person name="Li W."/>
            <person name="Zhao G."/>
            <person name="Zhu H."/>
            <person name="Hu X."/>
            <person name="Ji K."/>
            <person name="Xiang X."/>
            <person name="Song Q."/>
            <person name="Yuan D."/>
            <person name="Jin S."/>
            <person name="Zhang L."/>
        </authorList>
    </citation>
    <scope>NUCLEOTIDE SEQUENCE [LARGE SCALE GENOMIC DNA]</scope>
    <source>
        <strain evidence="1">SQ_2022a</strain>
    </source>
</reference>
<dbReference type="EMBL" id="CM045762">
    <property type="protein sequence ID" value="KAI8011033.1"/>
    <property type="molecule type" value="Genomic_DNA"/>
</dbReference>
<gene>
    <name evidence="1" type="ORF">LOK49_LG06G00669</name>
</gene>
<protein>
    <submittedName>
        <fullName evidence="1">Uncharacterized protein</fullName>
    </submittedName>
</protein>
<accession>A0ACC0HDQ2</accession>
<sequence>MVLRDRHFPIIGAEEILQLLHSIKSRLLASITDLETRTKMNSVLNSCRGTISSSKLHNICTHGSYRTLNLSSVDQNLRRSNSFEVLTIVSGVAAKAVSMENIMEGAASVYTLADGSVGDWFGGFLYSAGQQANGCSVPAIGSYLAVIFGAGLILGLAEIIQKLLAQGKAKERSLGTRLHFHWDWPLRWQSLVYKHHLLERRMDR</sequence>
<comment type="caution">
    <text evidence="1">The sequence shown here is derived from an EMBL/GenBank/DDBJ whole genome shotgun (WGS) entry which is preliminary data.</text>
</comment>
<name>A0ACC0HDQ2_9ERIC</name>
<keyword evidence="2" id="KW-1185">Reference proteome</keyword>
<organism evidence="1 2">
    <name type="scientific">Camellia lanceoleosa</name>
    <dbReference type="NCBI Taxonomy" id="1840588"/>
    <lineage>
        <taxon>Eukaryota</taxon>
        <taxon>Viridiplantae</taxon>
        <taxon>Streptophyta</taxon>
        <taxon>Embryophyta</taxon>
        <taxon>Tracheophyta</taxon>
        <taxon>Spermatophyta</taxon>
        <taxon>Magnoliopsida</taxon>
        <taxon>eudicotyledons</taxon>
        <taxon>Gunneridae</taxon>
        <taxon>Pentapetalae</taxon>
        <taxon>asterids</taxon>
        <taxon>Ericales</taxon>
        <taxon>Theaceae</taxon>
        <taxon>Camellia</taxon>
    </lineage>
</organism>
<proteinExistence type="predicted"/>
<evidence type="ECO:0000313" key="2">
    <source>
        <dbReference type="Proteomes" id="UP001060215"/>
    </source>
</evidence>